<dbReference type="AlphaFoldDB" id="A0A4C1ZD15"/>
<protein>
    <submittedName>
        <fullName evidence="1">Uncharacterized protein</fullName>
    </submittedName>
</protein>
<evidence type="ECO:0000313" key="1">
    <source>
        <dbReference type="EMBL" id="GBP84994.1"/>
    </source>
</evidence>
<name>A0A4C1ZD15_EUMVA</name>
<dbReference type="Proteomes" id="UP000299102">
    <property type="component" value="Unassembled WGS sequence"/>
</dbReference>
<keyword evidence="2" id="KW-1185">Reference proteome</keyword>
<organism evidence="1 2">
    <name type="scientific">Eumeta variegata</name>
    <name type="common">Bagworm moth</name>
    <name type="synonym">Eumeta japonica</name>
    <dbReference type="NCBI Taxonomy" id="151549"/>
    <lineage>
        <taxon>Eukaryota</taxon>
        <taxon>Metazoa</taxon>
        <taxon>Ecdysozoa</taxon>
        <taxon>Arthropoda</taxon>
        <taxon>Hexapoda</taxon>
        <taxon>Insecta</taxon>
        <taxon>Pterygota</taxon>
        <taxon>Neoptera</taxon>
        <taxon>Endopterygota</taxon>
        <taxon>Lepidoptera</taxon>
        <taxon>Glossata</taxon>
        <taxon>Ditrysia</taxon>
        <taxon>Tineoidea</taxon>
        <taxon>Psychidae</taxon>
        <taxon>Oiketicinae</taxon>
        <taxon>Eumeta</taxon>
    </lineage>
</organism>
<sequence length="132" mass="14884">MEATLAPSRAHSRVISRIRDDAFLPLESNLYHNDLVYDIKSSDRVDGIGLIYESELNDKYENRKSFGPAQETVALHTGLTDEGRGRTVAYLLCSAERVQLERLIVMSVYSSPNSSNKLFESIMDRALCKIND</sequence>
<accession>A0A4C1ZD15</accession>
<dbReference type="OrthoDB" id="414730at2759"/>
<gene>
    <name evidence="1" type="ORF">EVAR_64323_1</name>
</gene>
<evidence type="ECO:0000313" key="2">
    <source>
        <dbReference type="Proteomes" id="UP000299102"/>
    </source>
</evidence>
<reference evidence="1 2" key="1">
    <citation type="journal article" date="2019" name="Commun. Biol.">
        <title>The bagworm genome reveals a unique fibroin gene that provides high tensile strength.</title>
        <authorList>
            <person name="Kono N."/>
            <person name="Nakamura H."/>
            <person name="Ohtoshi R."/>
            <person name="Tomita M."/>
            <person name="Numata K."/>
            <person name="Arakawa K."/>
        </authorList>
    </citation>
    <scope>NUCLEOTIDE SEQUENCE [LARGE SCALE GENOMIC DNA]</scope>
</reference>
<dbReference type="EMBL" id="BGZK01001711">
    <property type="protein sequence ID" value="GBP84994.1"/>
    <property type="molecule type" value="Genomic_DNA"/>
</dbReference>
<proteinExistence type="predicted"/>
<comment type="caution">
    <text evidence="1">The sequence shown here is derived from an EMBL/GenBank/DDBJ whole genome shotgun (WGS) entry which is preliminary data.</text>
</comment>